<dbReference type="RefSeq" id="WP_136369794.1">
    <property type="nucleotide sequence ID" value="NZ_SSOB01000011.1"/>
</dbReference>
<dbReference type="SUPFAM" id="SSF51445">
    <property type="entry name" value="(Trans)glycosidases"/>
    <property type="match status" value="1"/>
</dbReference>
<evidence type="ECO:0000256" key="2">
    <source>
        <dbReference type="ARBA" id="ARBA00022801"/>
    </source>
</evidence>
<evidence type="ECO:0000259" key="6">
    <source>
        <dbReference type="Pfam" id="PF21365"/>
    </source>
</evidence>
<keyword evidence="3 4" id="KW-0326">Glycosidase</keyword>
<dbReference type="InterPro" id="IPR000322">
    <property type="entry name" value="Glyco_hydro_31_TIM"/>
</dbReference>
<dbReference type="Proteomes" id="UP000310636">
    <property type="component" value="Unassembled WGS sequence"/>
</dbReference>
<dbReference type="InterPro" id="IPR013780">
    <property type="entry name" value="Glyco_hydro_b"/>
</dbReference>
<dbReference type="Pfam" id="PF01055">
    <property type="entry name" value="Glyco_hydro_31_2nd"/>
    <property type="match status" value="1"/>
</dbReference>
<feature type="domain" description="Glycoside hydrolase family 31 TIM barrel" evidence="5">
    <location>
        <begin position="127"/>
        <end position="281"/>
    </location>
</feature>
<reference evidence="7 8" key="1">
    <citation type="submission" date="2019-04" db="EMBL/GenBank/DDBJ databases">
        <title>Cohnella sp. nov. isolated from preserved vegetables.</title>
        <authorList>
            <person name="Lin S.-Y."/>
            <person name="Hung M.-H."/>
            <person name="Young C.-C."/>
        </authorList>
    </citation>
    <scope>NUCLEOTIDE SEQUENCE [LARGE SCALE GENOMIC DNA]</scope>
    <source>
        <strain evidence="7 8">CC-MHH1044</strain>
    </source>
</reference>
<sequence>MYNETIRVTLLEDEHWWGGAVADGTEMPFGARAFKRDLFGNLAYNQANSLLLSSKGRTVWSEQPFRYSFDGSELVVDGVKGTLRVEETGKYLRDAFMQASQAYFPPSGTLPDVRFFTVPQYNTWMEMSYHPTQEKVLAYADAILANGLPPGILMIDDNWHEDYGTLDFHPGRFPDPKAMIDRLHGLGFHVLLWVSPFISADGEVFRDLQGKGCLIRDSGGKPVIREWWNGYSAVLDGTNPEAARWFAEELDRLMERYGVDGFKLDAGDPQYYQAEDATWAPATPNDQCEAWARFGLRYAFNEYRACWKLAGQPLVQRLCDKDHSWGTDGLASLVPNGLAQGLAGYAFNCPDMVGGGQYGDLIKPDFQVDQELFVRYAQCSALFPMMQLSTAPWRVLDEQHLEWCVEAARLHGRMGACIEELARHAAKTGEPIMRHLAYEFPDGGYERVSDQFMLGSDVLVAPVLQRGATTRRIVFPPGAWLGDDGSEVSGPCELEVEAPLSRLPWYRKRPGQNRE</sequence>
<evidence type="ECO:0000259" key="5">
    <source>
        <dbReference type="Pfam" id="PF01055"/>
    </source>
</evidence>
<keyword evidence="8" id="KW-1185">Reference proteome</keyword>
<dbReference type="PANTHER" id="PTHR43053">
    <property type="entry name" value="GLYCOSIDASE FAMILY 31"/>
    <property type="match status" value="1"/>
</dbReference>
<dbReference type="Gene3D" id="2.60.40.1180">
    <property type="entry name" value="Golgi alpha-mannosidase II"/>
    <property type="match status" value="1"/>
</dbReference>
<comment type="similarity">
    <text evidence="1 4">Belongs to the glycosyl hydrolase 31 family.</text>
</comment>
<dbReference type="InterPro" id="IPR048395">
    <property type="entry name" value="Glyco_hydro_31_C"/>
</dbReference>
<evidence type="ECO:0000256" key="3">
    <source>
        <dbReference type="ARBA" id="ARBA00023295"/>
    </source>
</evidence>
<accession>A0A4S4BZZ1</accession>
<dbReference type="InterPro" id="IPR017853">
    <property type="entry name" value="GH"/>
</dbReference>
<feature type="domain" description="Glycosyl hydrolase family 31 C-terminal" evidence="6">
    <location>
        <begin position="429"/>
        <end position="508"/>
    </location>
</feature>
<dbReference type="InterPro" id="IPR050985">
    <property type="entry name" value="Alpha-glycosidase_related"/>
</dbReference>
<dbReference type="OrthoDB" id="176168at2"/>
<dbReference type="Pfam" id="PF21365">
    <property type="entry name" value="Glyco_hydro_31_3rd"/>
    <property type="match status" value="1"/>
</dbReference>
<evidence type="ECO:0000256" key="1">
    <source>
        <dbReference type="ARBA" id="ARBA00007806"/>
    </source>
</evidence>
<dbReference type="PANTHER" id="PTHR43053:SF4">
    <property type="entry name" value="MYOGENESIS-REGULATING GLYCOSIDASE"/>
    <property type="match status" value="1"/>
</dbReference>
<dbReference type="CDD" id="cd06592">
    <property type="entry name" value="GH31_NET37"/>
    <property type="match status" value="1"/>
</dbReference>
<dbReference type="SUPFAM" id="SSF51011">
    <property type="entry name" value="Glycosyl hydrolase domain"/>
    <property type="match status" value="1"/>
</dbReference>
<dbReference type="Gene3D" id="3.20.20.80">
    <property type="entry name" value="Glycosidases"/>
    <property type="match status" value="1"/>
</dbReference>
<evidence type="ECO:0000256" key="4">
    <source>
        <dbReference type="RuleBase" id="RU361185"/>
    </source>
</evidence>
<name>A0A4S4BZZ1_9BACL</name>
<dbReference type="AlphaFoldDB" id="A0A4S4BZZ1"/>
<proteinExistence type="inferred from homology"/>
<comment type="caution">
    <text evidence="7">The sequence shown here is derived from an EMBL/GenBank/DDBJ whole genome shotgun (WGS) entry which is preliminary data.</text>
</comment>
<dbReference type="GO" id="GO:0004553">
    <property type="term" value="F:hydrolase activity, hydrolyzing O-glycosyl compounds"/>
    <property type="evidence" value="ECO:0007669"/>
    <property type="project" value="InterPro"/>
</dbReference>
<dbReference type="GO" id="GO:0005975">
    <property type="term" value="P:carbohydrate metabolic process"/>
    <property type="evidence" value="ECO:0007669"/>
    <property type="project" value="InterPro"/>
</dbReference>
<organism evidence="7 8">
    <name type="scientific">Cohnella fermenti</name>
    <dbReference type="NCBI Taxonomy" id="2565925"/>
    <lineage>
        <taxon>Bacteria</taxon>
        <taxon>Bacillati</taxon>
        <taxon>Bacillota</taxon>
        <taxon>Bacilli</taxon>
        <taxon>Bacillales</taxon>
        <taxon>Paenibacillaceae</taxon>
        <taxon>Cohnella</taxon>
    </lineage>
</organism>
<evidence type="ECO:0000313" key="7">
    <source>
        <dbReference type="EMBL" id="THF80357.1"/>
    </source>
</evidence>
<protein>
    <submittedName>
        <fullName evidence="7">Glycoside hydrolase</fullName>
    </submittedName>
</protein>
<gene>
    <name evidence="7" type="ORF">E6C55_10765</name>
</gene>
<dbReference type="EMBL" id="SSOB01000011">
    <property type="protein sequence ID" value="THF80357.1"/>
    <property type="molecule type" value="Genomic_DNA"/>
</dbReference>
<keyword evidence="2 4" id="KW-0378">Hydrolase</keyword>
<evidence type="ECO:0000313" key="8">
    <source>
        <dbReference type="Proteomes" id="UP000310636"/>
    </source>
</evidence>